<organism evidence="1 2">
    <name type="scientific">Caerostris darwini</name>
    <dbReference type="NCBI Taxonomy" id="1538125"/>
    <lineage>
        <taxon>Eukaryota</taxon>
        <taxon>Metazoa</taxon>
        <taxon>Ecdysozoa</taxon>
        <taxon>Arthropoda</taxon>
        <taxon>Chelicerata</taxon>
        <taxon>Arachnida</taxon>
        <taxon>Araneae</taxon>
        <taxon>Araneomorphae</taxon>
        <taxon>Entelegynae</taxon>
        <taxon>Araneoidea</taxon>
        <taxon>Araneidae</taxon>
        <taxon>Caerostris</taxon>
    </lineage>
</organism>
<reference evidence="1 2" key="1">
    <citation type="submission" date="2021-06" db="EMBL/GenBank/DDBJ databases">
        <title>Caerostris darwini draft genome.</title>
        <authorList>
            <person name="Kono N."/>
            <person name="Arakawa K."/>
        </authorList>
    </citation>
    <scope>NUCLEOTIDE SEQUENCE [LARGE SCALE GENOMIC DNA]</scope>
</reference>
<dbReference type="Proteomes" id="UP001054837">
    <property type="component" value="Unassembled WGS sequence"/>
</dbReference>
<evidence type="ECO:0000313" key="2">
    <source>
        <dbReference type="Proteomes" id="UP001054837"/>
    </source>
</evidence>
<comment type="caution">
    <text evidence="1">The sequence shown here is derived from an EMBL/GenBank/DDBJ whole genome shotgun (WGS) entry which is preliminary data.</text>
</comment>
<sequence>MTAGHLSLSPHFSYCSPSSLDEVSLANCVFQGKVSTKRKENTKETAFDQGPSALAPEAVKKVRDKIRKKHEKDQMTIASAIEVKCPFKVDILAAVPFL</sequence>
<proteinExistence type="predicted"/>
<accession>A0AAV4PMD7</accession>
<evidence type="ECO:0000313" key="1">
    <source>
        <dbReference type="EMBL" id="GIX97115.1"/>
    </source>
</evidence>
<dbReference type="EMBL" id="BPLQ01003004">
    <property type="protein sequence ID" value="GIX97115.1"/>
    <property type="molecule type" value="Genomic_DNA"/>
</dbReference>
<name>A0AAV4PMD7_9ARAC</name>
<gene>
    <name evidence="1" type="ORF">CDAR_287111</name>
</gene>
<dbReference type="AlphaFoldDB" id="A0AAV4PMD7"/>
<keyword evidence="2" id="KW-1185">Reference proteome</keyword>
<protein>
    <submittedName>
        <fullName evidence="1">Uncharacterized protein</fullName>
    </submittedName>
</protein>